<dbReference type="SUPFAM" id="SSF54975">
    <property type="entry name" value="Acylphosphatase/BLUF domain-like"/>
    <property type="match status" value="1"/>
</dbReference>
<dbReference type="EMBL" id="AP024702">
    <property type="protein sequence ID" value="BCX48024.1"/>
    <property type="molecule type" value="Genomic_DNA"/>
</dbReference>
<dbReference type="InterPro" id="IPR007024">
    <property type="entry name" value="BLUF_domain"/>
</dbReference>
<organism evidence="2 3">
    <name type="scientific">Haloferula helveola</name>
    <dbReference type="NCBI Taxonomy" id="490095"/>
    <lineage>
        <taxon>Bacteria</taxon>
        <taxon>Pseudomonadati</taxon>
        <taxon>Verrucomicrobiota</taxon>
        <taxon>Verrucomicrobiia</taxon>
        <taxon>Verrucomicrobiales</taxon>
        <taxon>Verrucomicrobiaceae</taxon>
        <taxon>Haloferula</taxon>
    </lineage>
</organism>
<keyword evidence="3" id="KW-1185">Reference proteome</keyword>
<dbReference type="PROSITE" id="PS50925">
    <property type="entry name" value="BLUF"/>
    <property type="match status" value="1"/>
</dbReference>
<dbReference type="Proteomes" id="UP001374893">
    <property type="component" value="Chromosome"/>
</dbReference>
<evidence type="ECO:0000259" key="1">
    <source>
        <dbReference type="PROSITE" id="PS50925"/>
    </source>
</evidence>
<dbReference type="RefSeq" id="WP_338690564.1">
    <property type="nucleotide sequence ID" value="NZ_AP024702.1"/>
</dbReference>
<protein>
    <submittedName>
        <fullName evidence="2">Blue-light sensor BLUF</fullName>
    </submittedName>
</protein>
<evidence type="ECO:0000313" key="2">
    <source>
        <dbReference type="EMBL" id="BCX48024.1"/>
    </source>
</evidence>
<dbReference type="Gene3D" id="3.30.70.100">
    <property type="match status" value="1"/>
</dbReference>
<feature type="domain" description="BLUF" evidence="1">
    <location>
        <begin position="13"/>
        <end position="105"/>
    </location>
</feature>
<name>A0ABN6H698_9BACT</name>
<gene>
    <name evidence="2" type="ORF">HAHE_19320</name>
</gene>
<evidence type="ECO:0000313" key="3">
    <source>
        <dbReference type="Proteomes" id="UP001374893"/>
    </source>
</evidence>
<proteinExistence type="predicted"/>
<dbReference type="Pfam" id="PF04940">
    <property type="entry name" value="BLUF"/>
    <property type="match status" value="1"/>
</dbReference>
<dbReference type="SMART" id="SM01034">
    <property type="entry name" value="BLUF"/>
    <property type="match status" value="1"/>
</dbReference>
<reference evidence="2 3" key="1">
    <citation type="submission" date="2021-06" db="EMBL/GenBank/DDBJ databases">
        <title>Complete genome of Haloferula helveola possessing various polysaccharide degrading enzymes.</title>
        <authorList>
            <person name="Takami H."/>
            <person name="Huang C."/>
            <person name="Hamasaki K."/>
        </authorList>
    </citation>
    <scope>NUCLEOTIDE SEQUENCE [LARGE SCALE GENOMIC DNA]</scope>
    <source>
        <strain evidence="2 3">CN-1</strain>
    </source>
</reference>
<dbReference type="InterPro" id="IPR036046">
    <property type="entry name" value="Acylphosphatase-like_dom_sf"/>
</dbReference>
<accession>A0ABN6H698</accession>
<sequence length="160" mass="18097">MSENSSTSGNEPTCRLIYKSQTSWDLLSNETLLELAKTSAERNDARGITGLLLLSGESFLQVLEGPSGEVNDLYLRISRDDRHGKLRLLIFEPIVRRTFEDWAMHVVDLDELPMAQRDFLRAKYPVEDDSITIPDDDRLAIALLLDARQLTLSETDRSSS</sequence>